<dbReference type="PANTHER" id="PTHR10472">
    <property type="entry name" value="D-TYROSYL-TRNA TYR DEACYLASE"/>
    <property type="match status" value="1"/>
</dbReference>
<comment type="caution">
    <text evidence="3">The sequence shown here is derived from an EMBL/GenBank/DDBJ whole genome shotgun (WGS) entry which is preliminary data.</text>
</comment>
<dbReference type="GO" id="GO:0106026">
    <property type="term" value="F:Gly-tRNA(Ala) deacylase activity"/>
    <property type="evidence" value="ECO:0007669"/>
    <property type="project" value="UniProtKB-UniRule"/>
</dbReference>
<comment type="subcellular location">
    <subcellularLocation>
        <location evidence="2">Cytoplasm</location>
    </subcellularLocation>
</comment>
<reference evidence="3 4" key="1">
    <citation type="journal article" date="2015" name="Microbiome">
        <title>Genomic resolution of linkages in carbon, nitrogen, and sulfur cycling among widespread estuary sediment bacteria.</title>
        <authorList>
            <person name="Baker B.J."/>
            <person name="Lazar C.S."/>
            <person name="Teske A.P."/>
            <person name="Dick G.J."/>
        </authorList>
    </citation>
    <scope>NUCLEOTIDE SEQUENCE [LARGE SCALE GENOMIC DNA]</scope>
    <source>
        <strain evidence="3">DG_78</strain>
    </source>
</reference>
<comment type="function">
    <text evidence="2">An aminoacyl-tRNA editing enzyme that deacylates mischarged D-aminoacyl-tRNAs. Also deacylates mischarged glycyl-tRNA(Ala), protecting cells against glycine mischarging by AlaRS. Acts via tRNA-based rather than protein-based catalysis; rejects L-amino acids rather than detecting D-amino acids in the active site. By recycling D-aminoacyl-tRNA to D-amino acids and free tRNA molecules, this enzyme counteracts the toxicity associated with the formation of D-aminoacyl-tRNA entities in vivo and helps enforce protein L-homochirality.</text>
</comment>
<name>A0A0S7YB39_UNCT6</name>
<dbReference type="FunFam" id="3.50.80.10:FF:000001">
    <property type="entry name" value="D-aminoacyl-tRNA deacylase"/>
    <property type="match status" value="1"/>
</dbReference>
<evidence type="ECO:0000313" key="4">
    <source>
        <dbReference type="Proteomes" id="UP000051012"/>
    </source>
</evidence>
<dbReference type="EC" id="3.1.1.96" evidence="2"/>
<comment type="domain">
    <text evidence="2">A Gly-cisPro motif from one monomer fits into the active site of the other monomer to allow specific chiral rejection of L-amino acids.</text>
</comment>
<protein>
    <recommendedName>
        <fullName evidence="2">D-aminoacyl-tRNA deacylase</fullName>
        <shortName evidence="2">DTD</shortName>
        <ecNumber evidence="2">3.1.1.96</ecNumber>
    </recommendedName>
    <alternativeName>
        <fullName evidence="2">Gly-tRNA(Ala) deacylase</fullName>
        <ecNumber evidence="2">3.1.1.-</ecNumber>
    </alternativeName>
</protein>
<dbReference type="Gene3D" id="3.50.80.10">
    <property type="entry name" value="D-tyrosyl-tRNA(Tyr) deacylase"/>
    <property type="match status" value="1"/>
</dbReference>
<dbReference type="SUPFAM" id="SSF69500">
    <property type="entry name" value="DTD-like"/>
    <property type="match status" value="1"/>
</dbReference>
<dbReference type="GO" id="GO:0000049">
    <property type="term" value="F:tRNA binding"/>
    <property type="evidence" value="ECO:0007669"/>
    <property type="project" value="UniProtKB-UniRule"/>
</dbReference>
<dbReference type="GO" id="GO:0005737">
    <property type="term" value="C:cytoplasm"/>
    <property type="evidence" value="ECO:0007669"/>
    <property type="project" value="UniProtKB-SubCell"/>
</dbReference>
<evidence type="ECO:0000313" key="3">
    <source>
        <dbReference type="EMBL" id="KPJ71966.1"/>
    </source>
</evidence>
<evidence type="ECO:0000256" key="2">
    <source>
        <dbReference type="HAMAP-Rule" id="MF_00518"/>
    </source>
</evidence>
<feature type="short sequence motif" description="Gly-cisPro motif, important for rejection of L-amino acids" evidence="2">
    <location>
        <begin position="137"/>
        <end position="138"/>
    </location>
</feature>
<dbReference type="GO" id="GO:0019478">
    <property type="term" value="P:D-amino acid catabolic process"/>
    <property type="evidence" value="ECO:0007669"/>
    <property type="project" value="UniProtKB-UniRule"/>
</dbReference>
<keyword evidence="2" id="KW-0963">Cytoplasm</keyword>
<dbReference type="Pfam" id="PF02580">
    <property type="entry name" value="Tyr_Deacylase"/>
    <property type="match status" value="1"/>
</dbReference>
<dbReference type="GO" id="GO:0043908">
    <property type="term" value="F:Ser(Gly)-tRNA(Ala) hydrolase activity"/>
    <property type="evidence" value="ECO:0007669"/>
    <property type="project" value="UniProtKB-UniRule"/>
</dbReference>
<dbReference type="PATRIC" id="fig|1703772.3.peg.437"/>
<evidence type="ECO:0000256" key="1">
    <source>
        <dbReference type="ARBA" id="ARBA00009673"/>
    </source>
</evidence>
<keyword evidence="2" id="KW-0378">Hydrolase</keyword>
<proteinExistence type="inferred from homology"/>
<organism evidence="3 4">
    <name type="scientific">candidate division TA06 bacterium DG_78</name>
    <dbReference type="NCBI Taxonomy" id="1703772"/>
    <lineage>
        <taxon>Bacteria</taxon>
        <taxon>Bacteria division TA06</taxon>
    </lineage>
</organism>
<comment type="catalytic activity">
    <reaction evidence="2">
        <text>glycyl-tRNA(Ala) + H2O = tRNA(Ala) + glycine + H(+)</text>
        <dbReference type="Rhea" id="RHEA:53744"/>
        <dbReference type="Rhea" id="RHEA-COMP:9657"/>
        <dbReference type="Rhea" id="RHEA-COMP:13640"/>
        <dbReference type="ChEBI" id="CHEBI:15377"/>
        <dbReference type="ChEBI" id="CHEBI:15378"/>
        <dbReference type="ChEBI" id="CHEBI:57305"/>
        <dbReference type="ChEBI" id="CHEBI:78442"/>
        <dbReference type="ChEBI" id="CHEBI:78522"/>
    </reaction>
</comment>
<gene>
    <name evidence="2" type="primary">dtd</name>
    <name evidence="3" type="ORF">AMJ52_07905</name>
</gene>
<comment type="similarity">
    <text evidence="1 2">Belongs to the DTD family.</text>
</comment>
<keyword evidence="2" id="KW-0820">tRNA-binding</keyword>
<comment type="catalytic activity">
    <reaction evidence="2">
        <text>a D-aminoacyl-tRNA + H2O = a tRNA + a D-alpha-amino acid + H(+)</text>
        <dbReference type="Rhea" id="RHEA:13953"/>
        <dbReference type="Rhea" id="RHEA-COMP:10123"/>
        <dbReference type="Rhea" id="RHEA-COMP:10124"/>
        <dbReference type="ChEBI" id="CHEBI:15377"/>
        <dbReference type="ChEBI" id="CHEBI:15378"/>
        <dbReference type="ChEBI" id="CHEBI:59871"/>
        <dbReference type="ChEBI" id="CHEBI:78442"/>
        <dbReference type="ChEBI" id="CHEBI:79333"/>
        <dbReference type="EC" id="3.1.1.96"/>
    </reaction>
</comment>
<dbReference type="GO" id="GO:0051500">
    <property type="term" value="F:D-tyrosyl-tRNA(Tyr) deacylase activity"/>
    <property type="evidence" value="ECO:0007669"/>
    <property type="project" value="TreeGrafter"/>
</dbReference>
<dbReference type="PANTHER" id="PTHR10472:SF5">
    <property type="entry name" value="D-AMINOACYL-TRNA DEACYLASE 1"/>
    <property type="match status" value="1"/>
</dbReference>
<accession>A0A0S7YB39</accession>
<dbReference type="EC" id="3.1.1.-" evidence="2"/>
<dbReference type="NCBIfam" id="TIGR00256">
    <property type="entry name" value="D-aminoacyl-tRNA deacylase"/>
    <property type="match status" value="1"/>
</dbReference>
<keyword evidence="2" id="KW-0694">RNA-binding</keyword>
<dbReference type="AlphaFoldDB" id="A0A0S7YB39"/>
<dbReference type="InterPro" id="IPR003732">
    <property type="entry name" value="Daa-tRNA_deacyls_DTD"/>
</dbReference>
<dbReference type="Proteomes" id="UP000051012">
    <property type="component" value="Unassembled WGS sequence"/>
</dbReference>
<dbReference type="HAMAP" id="MF_00518">
    <property type="entry name" value="Deacylase_Dtd"/>
    <property type="match status" value="1"/>
</dbReference>
<sequence length="145" mass="16208">MKVVIQRVTEAKVLVKEELISEIGHGMVILLGVKKGDTEKHARALADRCIHMRIFEDQKGRFNLSLKDIKGEALVVSQFTLLADTSRGRRPSFTDAEEPAKAKQLYEFFISRLNQLGIPTQGGIFAERMKVSLENNGPVTIVTEV</sequence>
<dbReference type="InterPro" id="IPR023509">
    <property type="entry name" value="DTD-like_sf"/>
</dbReference>
<comment type="subunit">
    <text evidence="2">Homodimer.</text>
</comment>
<dbReference type="EMBL" id="LJNI01000110">
    <property type="protein sequence ID" value="KPJ71966.1"/>
    <property type="molecule type" value="Genomic_DNA"/>
</dbReference>